<dbReference type="Proteomes" id="UP000075663">
    <property type="component" value="Unassembled WGS sequence"/>
</dbReference>
<name>A0A150XKR3_9BACT</name>
<organism evidence="1 2">
    <name type="scientific">Roseivirga seohaensis</name>
    <dbReference type="NCBI Taxonomy" id="1914963"/>
    <lineage>
        <taxon>Bacteria</taxon>
        <taxon>Pseudomonadati</taxon>
        <taxon>Bacteroidota</taxon>
        <taxon>Cytophagia</taxon>
        <taxon>Cytophagales</taxon>
        <taxon>Roseivirgaceae</taxon>
        <taxon>Roseivirga</taxon>
    </lineage>
</organism>
<dbReference type="RefSeq" id="WP_062303443.1">
    <property type="nucleotide sequence ID" value="NZ_LRPB01000049.1"/>
</dbReference>
<dbReference type="STRING" id="1914963.AWW67_13205"/>
<evidence type="ECO:0000313" key="1">
    <source>
        <dbReference type="EMBL" id="KYG79327.1"/>
    </source>
</evidence>
<dbReference type="InterPro" id="IPR036297">
    <property type="entry name" value="PG0816-like_sf"/>
</dbReference>
<reference evidence="1 2" key="1">
    <citation type="submission" date="2016-01" db="EMBL/GenBank/DDBJ databases">
        <title>Genome sequencing of Roseivirga seohaensis SW-152.</title>
        <authorList>
            <person name="Selvaratnam C."/>
            <person name="Thevarajoo S."/>
            <person name="Goh K.M."/>
            <person name="Ee R."/>
            <person name="Chan K.-G."/>
            <person name="Chong C.S."/>
        </authorList>
    </citation>
    <scope>NUCLEOTIDE SEQUENCE [LARGE SCALE GENOMIC DNA]</scope>
    <source>
        <strain evidence="1 2">SW-152</strain>
    </source>
</reference>
<proteinExistence type="predicted"/>
<dbReference type="SUPFAM" id="SSF140753">
    <property type="entry name" value="PG0816-like"/>
    <property type="match status" value="1"/>
</dbReference>
<evidence type="ECO:0000313" key="2">
    <source>
        <dbReference type="Proteomes" id="UP000075663"/>
    </source>
</evidence>
<dbReference type="AlphaFoldDB" id="A0A150XKR3"/>
<protein>
    <submittedName>
        <fullName evidence="1">Uncharacterized protein</fullName>
    </submittedName>
</protein>
<gene>
    <name evidence="1" type="ORF">AWW67_13205</name>
</gene>
<dbReference type="EMBL" id="LRPB01000049">
    <property type="protein sequence ID" value="KYG79327.1"/>
    <property type="molecule type" value="Genomic_DNA"/>
</dbReference>
<accession>A0A150XKR3</accession>
<sequence>MQQRLVSKLHNHLQQFYPELLIGLEDRGETNTYLNQKTNRVESLIQRLKATGTPNYIIEEECLHTLTADLGVSRYNYLQALLEQEFETVYYRMWGTGTLHYELINLINFCASIFESFDFCEANEDDRMLRYAIIGTVQEYLDTLNQPHGL</sequence>
<comment type="caution">
    <text evidence="1">The sequence shown here is derived from an EMBL/GenBank/DDBJ whole genome shotgun (WGS) entry which is preliminary data.</text>
</comment>